<dbReference type="PANTHER" id="PTHR46565:SF20">
    <property type="entry name" value="COLD SHOCK DOMAIN-CONTAINING PROTEIN 4"/>
    <property type="match status" value="1"/>
</dbReference>
<dbReference type="PROSITE" id="PS00352">
    <property type="entry name" value="CSD_1"/>
    <property type="match status" value="1"/>
</dbReference>
<dbReference type="AlphaFoldDB" id="A0A7S0QTT5"/>
<dbReference type="InterPro" id="IPR019844">
    <property type="entry name" value="CSD_CS"/>
</dbReference>
<evidence type="ECO:0000259" key="4">
    <source>
        <dbReference type="PROSITE" id="PS51857"/>
    </source>
</evidence>
<keyword evidence="1" id="KW-0863">Zinc-finger</keyword>
<gene>
    <name evidence="5" type="ORF">POBO1169_LOCUS721</name>
</gene>
<dbReference type="InterPro" id="IPR012340">
    <property type="entry name" value="NA-bd_OB-fold"/>
</dbReference>
<reference evidence="5" key="1">
    <citation type="submission" date="2021-01" db="EMBL/GenBank/DDBJ databases">
        <authorList>
            <person name="Corre E."/>
            <person name="Pelletier E."/>
            <person name="Niang G."/>
            <person name="Scheremetjew M."/>
            <person name="Finn R."/>
            <person name="Kale V."/>
            <person name="Holt S."/>
            <person name="Cochrane G."/>
            <person name="Meng A."/>
            <person name="Brown T."/>
            <person name="Cohen L."/>
        </authorList>
    </citation>
    <scope>NUCLEOTIDE SEQUENCE</scope>
    <source>
        <strain evidence="5">CCMP722</strain>
    </source>
</reference>
<feature type="domain" description="CSD" evidence="4">
    <location>
        <begin position="47"/>
        <end position="112"/>
    </location>
</feature>
<dbReference type="SUPFAM" id="SSF57756">
    <property type="entry name" value="Retrovirus zinc finger-like domains"/>
    <property type="match status" value="1"/>
</dbReference>
<dbReference type="PROSITE" id="PS50158">
    <property type="entry name" value="ZF_CCHC"/>
    <property type="match status" value="1"/>
</dbReference>
<dbReference type="GO" id="GO:0003676">
    <property type="term" value="F:nucleic acid binding"/>
    <property type="evidence" value="ECO:0007669"/>
    <property type="project" value="InterPro"/>
</dbReference>
<dbReference type="PRINTS" id="PR00050">
    <property type="entry name" value="COLDSHOCK"/>
</dbReference>
<dbReference type="CDD" id="cd04458">
    <property type="entry name" value="CSP_CDS"/>
    <property type="match status" value="1"/>
</dbReference>
<dbReference type="InterPro" id="IPR011129">
    <property type="entry name" value="CSD"/>
</dbReference>
<evidence type="ECO:0000256" key="1">
    <source>
        <dbReference type="PROSITE-ProRule" id="PRU00047"/>
    </source>
</evidence>
<dbReference type="SMART" id="SM00357">
    <property type="entry name" value="CSP"/>
    <property type="match status" value="1"/>
</dbReference>
<organism evidence="5">
    <name type="scientific">Pyramimonas obovata</name>
    <dbReference type="NCBI Taxonomy" id="1411642"/>
    <lineage>
        <taxon>Eukaryota</taxon>
        <taxon>Viridiplantae</taxon>
        <taxon>Chlorophyta</taxon>
        <taxon>Pyramimonadophyceae</taxon>
        <taxon>Pyramimonadales</taxon>
        <taxon>Pyramimonadaceae</taxon>
        <taxon>Pyramimonas</taxon>
        <taxon>Pyramimonas incertae sedis</taxon>
    </lineage>
</organism>
<dbReference type="PANTHER" id="PTHR46565">
    <property type="entry name" value="COLD SHOCK DOMAIN PROTEIN 2"/>
    <property type="match status" value="1"/>
</dbReference>
<evidence type="ECO:0000259" key="3">
    <source>
        <dbReference type="PROSITE" id="PS50158"/>
    </source>
</evidence>
<protein>
    <submittedName>
        <fullName evidence="5">Uncharacterized protein</fullName>
    </submittedName>
</protein>
<dbReference type="InterPro" id="IPR001878">
    <property type="entry name" value="Znf_CCHC"/>
</dbReference>
<evidence type="ECO:0000256" key="2">
    <source>
        <dbReference type="SAM" id="MobiDB-lite"/>
    </source>
</evidence>
<dbReference type="Gene3D" id="2.40.50.140">
    <property type="entry name" value="Nucleic acid-binding proteins"/>
    <property type="match status" value="1"/>
</dbReference>
<dbReference type="EMBL" id="HBFA01001502">
    <property type="protein sequence ID" value="CAD8648768.1"/>
    <property type="molecule type" value="Transcribed_RNA"/>
</dbReference>
<keyword evidence="1" id="KW-0862">Zinc</keyword>
<dbReference type="GO" id="GO:0008270">
    <property type="term" value="F:zinc ion binding"/>
    <property type="evidence" value="ECO:0007669"/>
    <property type="project" value="UniProtKB-KW"/>
</dbReference>
<dbReference type="Pfam" id="PF00098">
    <property type="entry name" value="zf-CCHC"/>
    <property type="match status" value="1"/>
</dbReference>
<dbReference type="Pfam" id="PF00313">
    <property type="entry name" value="CSD"/>
    <property type="match status" value="1"/>
</dbReference>
<dbReference type="SUPFAM" id="SSF50249">
    <property type="entry name" value="Nucleic acid-binding proteins"/>
    <property type="match status" value="1"/>
</dbReference>
<proteinExistence type="predicted"/>
<name>A0A7S0QTT5_9CHLO</name>
<dbReference type="SMART" id="SM00343">
    <property type="entry name" value="ZnF_C2HC"/>
    <property type="match status" value="1"/>
</dbReference>
<evidence type="ECO:0000313" key="5">
    <source>
        <dbReference type="EMBL" id="CAD8648768.1"/>
    </source>
</evidence>
<sequence>MLRSLATASASAIYATLAAPLTGKTLVSASSAYTLSHQASRTMATATSQGTVKWFNSEKGYGFITPADGSADLFVHQTSIHSEGFRSLDEGEEVEFRIIDEGGRTKAVDVTGPAGAYVRGAPRRQAGGGGFGGGGGRGGGRGDRPSGCFKCGAEDHWARECPNGDSQQQGGGYQ</sequence>
<keyword evidence="1" id="KW-0479">Metal-binding</keyword>
<feature type="domain" description="CCHC-type" evidence="3">
    <location>
        <begin position="148"/>
        <end position="163"/>
    </location>
</feature>
<dbReference type="InterPro" id="IPR036875">
    <property type="entry name" value="Znf_CCHC_sf"/>
</dbReference>
<accession>A0A7S0QTT5</accession>
<feature type="compositionally biased region" description="Gly residues" evidence="2">
    <location>
        <begin position="126"/>
        <end position="139"/>
    </location>
</feature>
<feature type="region of interest" description="Disordered" evidence="2">
    <location>
        <begin position="120"/>
        <end position="148"/>
    </location>
</feature>
<dbReference type="PROSITE" id="PS51857">
    <property type="entry name" value="CSD_2"/>
    <property type="match status" value="1"/>
</dbReference>
<dbReference type="Gene3D" id="4.10.60.10">
    <property type="entry name" value="Zinc finger, CCHC-type"/>
    <property type="match status" value="1"/>
</dbReference>
<dbReference type="InterPro" id="IPR002059">
    <property type="entry name" value="CSP_DNA-bd"/>
</dbReference>